<reference evidence="3 4" key="1">
    <citation type="submission" date="2017-07" db="EMBL/GenBank/DDBJ databases">
        <title>An improved, manually edited Actinidia chinensis var. chinensis (kiwifruit) genome highlights the challenges associated with draft genomes and gene prediction in plants.</title>
        <authorList>
            <person name="Pilkington S."/>
            <person name="Crowhurst R."/>
            <person name="Hilario E."/>
            <person name="Nardozza S."/>
            <person name="Fraser L."/>
            <person name="Peng Y."/>
            <person name="Gunaseelan K."/>
            <person name="Simpson R."/>
            <person name="Tahir J."/>
            <person name="Deroles S."/>
            <person name="Templeton K."/>
            <person name="Luo Z."/>
            <person name="Davy M."/>
            <person name="Cheng C."/>
            <person name="Mcneilage M."/>
            <person name="Scaglione D."/>
            <person name="Liu Y."/>
            <person name="Zhang Q."/>
            <person name="Datson P."/>
            <person name="De Silva N."/>
            <person name="Gardiner S."/>
            <person name="Bassett H."/>
            <person name="Chagne D."/>
            <person name="Mccallum J."/>
            <person name="Dzierzon H."/>
            <person name="Deng C."/>
            <person name="Wang Y.-Y."/>
            <person name="Barron N."/>
            <person name="Manako K."/>
            <person name="Bowen J."/>
            <person name="Foster T."/>
            <person name="Erridge Z."/>
            <person name="Tiffin H."/>
            <person name="Waite C."/>
            <person name="Davies K."/>
            <person name="Grierson E."/>
            <person name="Laing W."/>
            <person name="Kirk R."/>
            <person name="Chen X."/>
            <person name="Wood M."/>
            <person name="Montefiori M."/>
            <person name="Brummell D."/>
            <person name="Schwinn K."/>
            <person name="Catanach A."/>
            <person name="Fullerton C."/>
            <person name="Li D."/>
            <person name="Meiyalaghan S."/>
            <person name="Nieuwenhuizen N."/>
            <person name="Read N."/>
            <person name="Prakash R."/>
            <person name="Hunter D."/>
            <person name="Zhang H."/>
            <person name="Mckenzie M."/>
            <person name="Knabel M."/>
            <person name="Harris A."/>
            <person name="Allan A."/>
            <person name="Chen A."/>
            <person name="Janssen B."/>
            <person name="Plunkett B."/>
            <person name="Dwamena C."/>
            <person name="Voogd C."/>
            <person name="Leif D."/>
            <person name="Lafferty D."/>
            <person name="Souleyre E."/>
            <person name="Varkonyi-Gasic E."/>
            <person name="Gambi F."/>
            <person name="Hanley J."/>
            <person name="Yao J.-L."/>
            <person name="Cheung J."/>
            <person name="David K."/>
            <person name="Warren B."/>
            <person name="Marsh K."/>
            <person name="Snowden K."/>
            <person name="Lin-Wang K."/>
            <person name="Brian L."/>
            <person name="Martinez-Sanchez M."/>
            <person name="Wang M."/>
            <person name="Ileperuma N."/>
            <person name="Macnee N."/>
            <person name="Campin R."/>
            <person name="Mcatee P."/>
            <person name="Drummond R."/>
            <person name="Espley R."/>
            <person name="Ireland H."/>
            <person name="Wu R."/>
            <person name="Atkinson R."/>
            <person name="Karunairetnam S."/>
            <person name="Bulley S."/>
            <person name="Chunkath S."/>
            <person name="Hanley Z."/>
            <person name="Storey R."/>
            <person name="Thrimawithana A."/>
            <person name="Thomson S."/>
            <person name="David C."/>
            <person name="Testolin R."/>
        </authorList>
    </citation>
    <scope>NUCLEOTIDE SEQUENCE [LARGE SCALE GENOMIC DNA]</scope>
    <source>
        <strain evidence="4">cv. Red5</strain>
        <tissue evidence="3">Young leaf</tissue>
    </source>
</reference>
<dbReference type="FunCoup" id="A0A2R6PIV3">
    <property type="interactions" value="2847"/>
</dbReference>
<name>A0A2R6PIV3_ACTCC</name>
<dbReference type="STRING" id="1590841.A0A2R6PIV3"/>
<dbReference type="PANTHER" id="PTHR11477">
    <property type="entry name" value="TRANSCRIPTION FACTOR S-II ZINC FINGER DOMAIN-CONTAINING PROTEIN"/>
    <property type="match status" value="1"/>
</dbReference>
<dbReference type="AlphaFoldDB" id="A0A2R6PIV3"/>
<dbReference type="Pfam" id="PF07500">
    <property type="entry name" value="TFIIS_M"/>
    <property type="match status" value="1"/>
</dbReference>
<evidence type="ECO:0000256" key="1">
    <source>
        <dbReference type="SAM" id="MobiDB-lite"/>
    </source>
</evidence>
<proteinExistence type="predicted"/>
<dbReference type="EMBL" id="NKQK01000025">
    <property type="protein sequence ID" value="PSR91807.1"/>
    <property type="molecule type" value="Genomic_DNA"/>
</dbReference>
<dbReference type="InterPro" id="IPR012921">
    <property type="entry name" value="SPOC_C"/>
</dbReference>
<feature type="compositionally biased region" description="Polar residues" evidence="1">
    <location>
        <begin position="240"/>
        <end position="271"/>
    </location>
</feature>
<feature type="region of interest" description="Disordered" evidence="1">
    <location>
        <begin position="598"/>
        <end position="670"/>
    </location>
</feature>
<protein>
    <submittedName>
        <fullName evidence="3">PHD finger protein</fullName>
    </submittedName>
</protein>
<dbReference type="SUPFAM" id="SSF46942">
    <property type="entry name" value="Elongation factor TFIIS domain 2"/>
    <property type="match status" value="1"/>
</dbReference>
<dbReference type="Gramene" id="PSR91807">
    <property type="protein sequence ID" value="PSR91807"/>
    <property type="gene ID" value="CEY00_Acc29154"/>
</dbReference>
<dbReference type="CDD" id="cd21538">
    <property type="entry name" value="SPOC_TFIIS"/>
    <property type="match status" value="1"/>
</dbReference>
<dbReference type="OrthoDB" id="1884872at2759"/>
<gene>
    <name evidence="3" type="ORF">CEY00_Acc29154</name>
</gene>
<organism evidence="3 4">
    <name type="scientific">Actinidia chinensis var. chinensis</name>
    <name type="common">Chinese soft-hair kiwi</name>
    <dbReference type="NCBI Taxonomy" id="1590841"/>
    <lineage>
        <taxon>Eukaryota</taxon>
        <taxon>Viridiplantae</taxon>
        <taxon>Streptophyta</taxon>
        <taxon>Embryophyta</taxon>
        <taxon>Tracheophyta</taxon>
        <taxon>Spermatophyta</taxon>
        <taxon>Magnoliopsida</taxon>
        <taxon>eudicotyledons</taxon>
        <taxon>Gunneridae</taxon>
        <taxon>Pentapetalae</taxon>
        <taxon>asterids</taxon>
        <taxon>Ericales</taxon>
        <taxon>Actinidiaceae</taxon>
        <taxon>Actinidia</taxon>
    </lineage>
</organism>
<evidence type="ECO:0000313" key="4">
    <source>
        <dbReference type="Proteomes" id="UP000241394"/>
    </source>
</evidence>
<reference evidence="4" key="2">
    <citation type="journal article" date="2018" name="BMC Genomics">
        <title>A manually annotated Actinidia chinensis var. chinensis (kiwifruit) genome highlights the challenges associated with draft genomes and gene prediction in plants.</title>
        <authorList>
            <person name="Pilkington S.M."/>
            <person name="Crowhurst R."/>
            <person name="Hilario E."/>
            <person name="Nardozza S."/>
            <person name="Fraser L."/>
            <person name="Peng Y."/>
            <person name="Gunaseelan K."/>
            <person name="Simpson R."/>
            <person name="Tahir J."/>
            <person name="Deroles S.C."/>
            <person name="Templeton K."/>
            <person name="Luo Z."/>
            <person name="Davy M."/>
            <person name="Cheng C."/>
            <person name="McNeilage M."/>
            <person name="Scaglione D."/>
            <person name="Liu Y."/>
            <person name="Zhang Q."/>
            <person name="Datson P."/>
            <person name="De Silva N."/>
            <person name="Gardiner S.E."/>
            <person name="Bassett H."/>
            <person name="Chagne D."/>
            <person name="McCallum J."/>
            <person name="Dzierzon H."/>
            <person name="Deng C."/>
            <person name="Wang Y.Y."/>
            <person name="Barron L."/>
            <person name="Manako K."/>
            <person name="Bowen J."/>
            <person name="Foster T.M."/>
            <person name="Erridge Z.A."/>
            <person name="Tiffin H."/>
            <person name="Waite C.N."/>
            <person name="Davies K.M."/>
            <person name="Grierson E.P."/>
            <person name="Laing W.A."/>
            <person name="Kirk R."/>
            <person name="Chen X."/>
            <person name="Wood M."/>
            <person name="Montefiori M."/>
            <person name="Brummell D.A."/>
            <person name="Schwinn K.E."/>
            <person name="Catanach A."/>
            <person name="Fullerton C."/>
            <person name="Li D."/>
            <person name="Meiyalaghan S."/>
            <person name="Nieuwenhuizen N."/>
            <person name="Read N."/>
            <person name="Prakash R."/>
            <person name="Hunter D."/>
            <person name="Zhang H."/>
            <person name="McKenzie M."/>
            <person name="Knabel M."/>
            <person name="Harris A."/>
            <person name="Allan A.C."/>
            <person name="Gleave A."/>
            <person name="Chen A."/>
            <person name="Janssen B.J."/>
            <person name="Plunkett B."/>
            <person name="Ampomah-Dwamena C."/>
            <person name="Voogd C."/>
            <person name="Leif D."/>
            <person name="Lafferty D."/>
            <person name="Souleyre E.J.F."/>
            <person name="Varkonyi-Gasic E."/>
            <person name="Gambi F."/>
            <person name="Hanley J."/>
            <person name="Yao J.L."/>
            <person name="Cheung J."/>
            <person name="David K.M."/>
            <person name="Warren B."/>
            <person name="Marsh K."/>
            <person name="Snowden K.C."/>
            <person name="Lin-Wang K."/>
            <person name="Brian L."/>
            <person name="Martinez-Sanchez M."/>
            <person name="Wang M."/>
            <person name="Ileperuma N."/>
            <person name="Macnee N."/>
            <person name="Campin R."/>
            <person name="McAtee P."/>
            <person name="Drummond R.S.M."/>
            <person name="Espley R.V."/>
            <person name="Ireland H.S."/>
            <person name="Wu R."/>
            <person name="Atkinson R.G."/>
            <person name="Karunairetnam S."/>
            <person name="Bulley S."/>
            <person name="Chunkath S."/>
            <person name="Hanley Z."/>
            <person name="Storey R."/>
            <person name="Thrimawithana A.H."/>
            <person name="Thomson S."/>
            <person name="David C."/>
            <person name="Testolin R."/>
            <person name="Huang H."/>
            <person name="Hellens R.P."/>
            <person name="Schaffer R.J."/>
        </authorList>
    </citation>
    <scope>NUCLEOTIDE SEQUENCE [LARGE SCALE GENOMIC DNA]</scope>
    <source>
        <strain evidence="4">cv. Red5</strain>
    </source>
</reference>
<dbReference type="GO" id="GO:0005634">
    <property type="term" value="C:nucleus"/>
    <property type="evidence" value="ECO:0007669"/>
    <property type="project" value="TreeGrafter"/>
</dbReference>
<dbReference type="Proteomes" id="UP000241394">
    <property type="component" value="Chromosome LG25"/>
</dbReference>
<dbReference type="InterPro" id="IPR036575">
    <property type="entry name" value="TFIIS_cen_dom_sf"/>
</dbReference>
<feature type="region of interest" description="Disordered" evidence="1">
    <location>
        <begin position="172"/>
        <end position="310"/>
    </location>
</feature>
<feature type="compositionally biased region" description="Polar residues" evidence="1">
    <location>
        <begin position="281"/>
        <end position="292"/>
    </location>
</feature>
<evidence type="ECO:0000313" key="3">
    <source>
        <dbReference type="EMBL" id="PSR91807.1"/>
    </source>
</evidence>
<accession>A0A2R6PIV3</accession>
<feature type="compositionally biased region" description="Basic and acidic residues" evidence="1">
    <location>
        <begin position="635"/>
        <end position="661"/>
    </location>
</feature>
<feature type="compositionally biased region" description="Polar residues" evidence="1">
    <location>
        <begin position="547"/>
        <end position="558"/>
    </location>
</feature>
<dbReference type="GO" id="GO:0006351">
    <property type="term" value="P:DNA-templated transcription"/>
    <property type="evidence" value="ECO:0007669"/>
    <property type="project" value="InterPro"/>
</dbReference>
<feature type="region of interest" description="Disordered" evidence="1">
    <location>
        <begin position="1"/>
        <end position="24"/>
    </location>
</feature>
<feature type="domain" description="TFIIS central" evidence="2">
    <location>
        <begin position="375"/>
        <end position="489"/>
    </location>
</feature>
<dbReference type="SMART" id="SM00510">
    <property type="entry name" value="TFS2M"/>
    <property type="match status" value="1"/>
</dbReference>
<feature type="region of interest" description="Disordered" evidence="1">
    <location>
        <begin position="523"/>
        <end position="558"/>
    </location>
</feature>
<dbReference type="PANTHER" id="PTHR11477:SF20">
    <property type="entry name" value="SPOC DOMAIN _ TRANSCRIPTION ELONGATION FACTOR S-II PROTEIN"/>
    <property type="match status" value="1"/>
</dbReference>
<dbReference type="InParanoid" id="A0A2R6PIV3"/>
<comment type="caution">
    <text evidence="3">The sequence shown here is derived from an EMBL/GenBank/DDBJ whole genome shotgun (WGS) entry which is preliminary data.</text>
</comment>
<feature type="compositionally biased region" description="Basic and acidic residues" evidence="1">
    <location>
        <begin position="526"/>
        <end position="545"/>
    </location>
</feature>
<dbReference type="Pfam" id="PF07744">
    <property type="entry name" value="SPOC"/>
    <property type="match status" value="1"/>
</dbReference>
<dbReference type="OMA" id="MPNNRES"/>
<evidence type="ECO:0000259" key="2">
    <source>
        <dbReference type="PROSITE" id="PS51321"/>
    </source>
</evidence>
<feature type="compositionally biased region" description="Polar residues" evidence="1">
    <location>
        <begin position="190"/>
        <end position="222"/>
    </location>
</feature>
<feature type="compositionally biased region" description="Polar residues" evidence="1">
    <location>
        <begin position="172"/>
        <end position="181"/>
    </location>
</feature>
<dbReference type="Gene3D" id="1.10.472.30">
    <property type="entry name" value="Transcription elongation factor S-II, central domain"/>
    <property type="match status" value="1"/>
</dbReference>
<keyword evidence="4" id="KW-1185">Reference proteome</keyword>
<dbReference type="InterPro" id="IPR003618">
    <property type="entry name" value="TFIIS_cen_dom"/>
</dbReference>
<sequence>MSSNLLSQPLSVPTKQMNPISNELGSSIPNVQMGMTGGMSNSPRLQHFEISKKQMGLMESSPNNLGLQNPSVLNKQMGSMEQQVNGPGLQQFLRPNQQIGDMEAMLSNMGSQKMLLPSKRTAVGEPIVRNSVAQQLMSNKNVARVEAFTNATGMQQLPSPNKKTIVVHSNFSTPASQNLPASTKKMVRNESISGRSGTKQSQTPKNRTTQMEPSAKVQTESFESVRSKMRESLASALALVTQQQDKTSNEESNSGNQQMQQGPQRTESTSMPADDADHVSENSTDSLLSKESCSAGRANKGHSRSQGIFVNESMGESAQTWKGDGHLIQCNTVMPNEDVSFGDNFFVKDELLQGNGLAWALDLDVDVGEMKEIQIAKKPKLENENVGGVKEEQAVQSPKSMALRIEVELFKLFGDVNKKYKERGRSLLFNLKDRNNPELRERVLSGELPPERLCSMTAEELASKELSQWRIAKAEELAQMVVLPDSDVDIRRLVRKTHKGEFQVEVEQDDVVSVEVSVGTSALTRQESKNKDMEAHRSSKDDVVGEKSSSGNQDLSCSLTIPNDGTDLLQGLMVDEFKDAEFLPPIVSLDEFMESLDSEPPFENLPMDGGKMISPSDKARSDLGSKDPVGATTPEKSDKVEVKFTDSDVKMKSEESSKEPKSSPPDTASKCKRVWDGELQLAISAMVTVVGFFKSGEKTSTKEWPSSLEIKGRVRLDAFEKFIQDLPMSRSRAVMVVHFVLKEGSSEDDRANLSEAAHSYVLDERLGFAEPAPGVELYLCPPHTKIVEMLCKHLSKDHPDALNSIDSGLIGIIVWRKPHLSSAISPNSSAHYRHSSKRQHFTPRKHHEKDPIMNANFASKQTVPPTGDDDNDIPPGFGPAAARDEDDLPEFNFSGPTSPSLPKHFNSTKMAPFRPVDQVRELIHKYGQPGSNVSSRNVGIRTQPWNNEDDDIPEWQPQPLTQHHLPLQPPPVLNFQLPVLPQAVNQLPVNMVQGFVAPPQGGGMWQQPPGYSGLQPNNIATQPSGGQYYGVPLAGQPPSIVRRQDAAPRSRGF</sequence>
<dbReference type="PROSITE" id="PS51321">
    <property type="entry name" value="TFIIS_CENTRAL"/>
    <property type="match status" value="1"/>
</dbReference>